<evidence type="ECO:0000313" key="1">
    <source>
        <dbReference type="EMBL" id="GAA6270678.1"/>
    </source>
</evidence>
<sequence length="311" mass="34208">MISVHLYWNNICILHRQELAFLEQIKTRLKQNGIDLTVTCFGLGYGTHMSDYLREPEAVIPDMIVSTDLEVFEDERIFDRFKGDLLPLADLIPQKKDPVTAALRRKASLLPYLAIPLVFYADKRICSGSSPLSFDTLCESKTPPVFGGISNSAAKTVVKALWQSKGSQAVKTLLSSAVITDMPIQAFRRVQTGESSLALVPSVYALRADGISTAALWPADGAVAIPSYICARNTIPVIAAAAVVKELFSQELSSFYVKNGNLISCAPESPCPDFSSLTSQEHPPLRVLSEEFLSRLSAEEFYQIYQSITSH</sequence>
<dbReference type="RefSeq" id="WP_176255963.1">
    <property type="nucleotide sequence ID" value="NZ_BAABXL010000001.1"/>
</dbReference>
<dbReference type="Pfam" id="PF13343">
    <property type="entry name" value="SBP_bac_6"/>
    <property type="match status" value="1"/>
</dbReference>
<name>A0ABQ0B331_9FIRM</name>
<protein>
    <recommendedName>
        <fullName evidence="3">ABC transporter substrate-binding protein</fullName>
    </recommendedName>
</protein>
<evidence type="ECO:0008006" key="3">
    <source>
        <dbReference type="Google" id="ProtNLM"/>
    </source>
</evidence>
<dbReference type="SUPFAM" id="SSF53850">
    <property type="entry name" value="Periplasmic binding protein-like II"/>
    <property type="match status" value="1"/>
</dbReference>
<organism evidence="1 2">
    <name type="scientific">Enterocloster alcoholdehydrogenati</name>
    <dbReference type="NCBI Taxonomy" id="2547410"/>
    <lineage>
        <taxon>Bacteria</taxon>
        <taxon>Bacillati</taxon>
        <taxon>Bacillota</taxon>
        <taxon>Clostridia</taxon>
        <taxon>Lachnospirales</taxon>
        <taxon>Lachnospiraceae</taxon>
        <taxon>Enterocloster</taxon>
    </lineage>
</organism>
<dbReference type="Proteomes" id="UP001600894">
    <property type="component" value="Unassembled WGS sequence"/>
</dbReference>
<reference evidence="1 2" key="1">
    <citation type="submission" date="2024-04" db="EMBL/GenBank/DDBJ databases">
        <title>Defined microbial consortia suppress multidrug-resistant proinflammatory Enterobacteriaceae via ecological control.</title>
        <authorList>
            <person name="Furuichi M."/>
            <person name="Kawaguchi T."/>
            <person name="Pust M."/>
            <person name="Yasuma K."/>
            <person name="Plichta D."/>
            <person name="Hasegawa N."/>
            <person name="Ohya T."/>
            <person name="Bhattarai S."/>
            <person name="Sasajima S."/>
            <person name="Aoto Y."/>
            <person name="Tuganbaev T."/>
            <person name="Yaginuma M."/>
            <person name="Ueda M."/>
            <person name="Okahashi N."/>
            <person name="Amafuji K."/>
            <person name="Kiridooshi Y."/>
            <person name="Sugita K."/>
            <person name="Strazar M."/>
            <person name="Skelly A."/>
            <person name="Suda W."/>
            <person name="Hattori M."/>
            <person name="Nakamoto N."/>
            <person name="Caballero S."/>
            <person name="Norman J."/>
            <person name="Olle B."/>
            <person name="Tanoue T."/>
            <person name="Arita M."/>
            <person name="Bucci V."/>
            <person name="Atarashi K."/>
            <person name="Xavier R."/>
            <person name="Honda K."/>
        </authorList>
    </citation>
    <scope>NUCLEOTIDE SEQUENCE [LARGE SCALE GENOMIC DNA]</scope>
    <source>
        <strain evidence="2">f13</strain>
    </source>
</reference>
<gene>
    <name evidence="1" type="ORF">F130042H8_37380</name>
</gene>
<keyword evidence="2" id="KW-1185">Reference proteome</keyword>
<comment type="caution">
    <text evidence="1">The sequence shown here is derived from an EMBL/GenBank/DDBJ whole genome shotgun (WGS) entry which is preliminary data.</text>
</comment>
<accession>A0ABQ0B331</accession>
<dbReference type="EMBL" id="BAABXL010000001">
    <property type="protein sequence ID" value="GAA6270678.1"/>
    <property type="molecule type" value="Genomic_DNA"/>
</dbReference>
<proteinExistence type="predicted"/>
<evidence type="ECO:0000313" key="2">
    <source>
        <dbReference type="Proteomes" id="UP001600894"/>
    </source>
</evidence>